<dbReference type="InterPro" id="IPR025877">
    <property type="entry name" value="MobA-like_NTP_Trfase"/>
</dbReference>
<feature type="domain" description="MobA-like NTP transferase" evidence="2">
    <location>
        <begin position="9"/>
        <end position="165"/>
    </location>
</feature>
<proteinExistence type="predicted"/>
<keyword evidence="4" id="KW-1185">Reference proteome</keyword>
<dbReference type="PANTHER" id="PTHR43777:SF1">
    <property type="entry name" value="MOLYBDENUM COFACTOR CYTIDYLYLTRANSFERASE"/>
    <property type="match status" value="1"/>
</dbReference>
<dbReference type="EMBL" id="CP100390">
    <property type="protein sequence ID" value="UZE96888.1"/>
    <property type="molecule type" value="Genomic_DNA"/>
</dbReference>
<name>A0ABY6N464_9ALTE</name>
<accession>A0ABY6N464</accession>
<protein>
    <submittedName>
        <fullName evidence="3">Nucleotidyltransferase family protein</fullName>
    </submittedName>
</protein>
<dbReference type="CDD" id="cd04182">
    <property type="entry name" value="GT_2_like_f"/>
    <property type="match status" value="1"/>
</dbReference>
<organism evidence="3 4">
    <name type="scientific">Alkalimarinus alittae</name>
    <dbReference type="NCBI Taxonomy" id="2961619"/>
    <lineage>
        <taxon>Bacteria</taxon>
        <taxon>Pseudomonadati</taxon>
        <taxon>Pseudomonadota</taxon>
        <taxon>Gammaproteobacteria</taxon>
        <taxon>Alteromonadales</taxon>
        <taxon>Alteromonadaceae</taxon>
        <taxon>Alkalimarinus</taxon>
    </lineage>
</organism>
<keyword evidence="1" id="KW-0460">Magnesium</keyword>
<dbReference type="PANTHER" id="PTHR43777">
    <property type="entry name" value="MOLYBDENUM COFACTOR CYTIDYLYLTRANSFERASE"/>
    <property type="match status" value="1"/>
</dbReference>
<dbReference type="Pfam" id="PF12804">
    <property type="entry name" value="NTP_transf_3"/>
    <property type="match status" value="1"/>
</dbReference>
<dbReference type="Proteomes" id="UP001163739">
    <property type="component" value="Chromosome"/>
</dbReference>
<dbReference type="Gene3D" id="3.90.550.10">
    <property type="entry name" value="Spore Coat Polysaccharide Biosynthesis Protein SpsA, Chain A"/>
    <property type="match status" value="1"/>
</dbReference>
<dbReference type="SUPFAM" id="SSF53448">
    <property type="entry name" value="Nucleotide-diphospho-sugar transferases"/>
    <property type="match status" value="1"/>
</dbReference>
<evidence type="ECO:0000313" key="3">
    <source>
        <dbReference type="EMBL" id="UZE96888.1"/>
    </source>
</evidence>
<reference evidence="3" key="1">
    <citation type="submission" date="2022-06" db="EMBL/GenBank/DDBJ databases">
        <title>Alkalimarinus sp. nov., isolated from gut of a Alitta virens.</title>
        <authorList>
            <person name="Yang A.I."/>
            <person name="Shin N.-R."/>
        </authorList>
    </citation>
    <scope>NUCLEOTIDE SEQUENCE</scope>
    <source>
        <strain evidence="3">A2M4</strain>
    </source>
</reference>
<dbReference type="RefSeq" id="WP_265048373.1">
    <property type="nucleotide sequence ID" value="NZ_CP100390.1"/>
</dbReference>
<evidence type="ECO:0000256" key="1">
    <source>
        <dbReference type="ARBA" id="ARBA00022842"/>
    </source>
</evidence>
<evidence type="ECO:0000313" key="4">
    <source>
        <dbReference type="Proteomes" id="UP001163739"/>
    </source>
</evidence>
<sequence>MKHQSGLYILLAAGFSRRFGSPKLLHPLPSGNSVIRTTIDTLKASDYEFVVVIRDDDMVLYNHLTSLNVDVITVKNAEQGLSSVIAEAAETLSTKTVDWIGICLADMPYIQPQTLTKLTSYATPNAIIRPYYLGKPGHPVLFGRDFFDELTKLTGDDGAKSIIKRFPDALRAIDIDDSMVLYDIDKPRNIR</sequence>
<evidence type="ECO:0000259" key="2">
    <source>
        <dbReference type="Pfam" id="PF12804"/>
    </source>
</evidence>
<dbReference type="InterPro" id="IPR029044">
    <property type="entry name" value="Nucleotide-diphossugar_trans"/>
</dbReference>
<gene>
    <name evidence="3" type="ORF">NKI27_03820</name>
</gene>